<comment type="caution">
    <text evidence="7">The sequence shown here is derived from an EMBL/GenBank/DDBJ whole genome shotgun (WGS) entry which is preliminary data.</text>
</comment>
<dbReference type="SUPFAM" id="SSF56112">
    <property type="entry name" value="Protein kinase-like (PK-like)"/>
    <property type="match status" value="1"/>
</dbReference>
<dbReference type="InterPro" id="IPR011009">
    <property type="entry name" value="Kinase-like_dom_sf"/>
</dbReference>
<keyword evidence="3 4" id="KW-0067">ATP-binding</keyword>
<dbReference type="PROSITE" id="PS00108">
    <property type="entry name" value="PROTEIN_KINASE_ST"/>
    <property type="match status" value="1"/>
</dbReference>
<evidence type="ECO:0000313" key="7">
    <source>
        <dbReference type="EMBL" id="KAL0082626.1"/>
    </source>
</evidence>
<name>A0ABR3AV31_PHYBL</name>
<dbReference type="Pfam" id="PF00069">
    <property type="entry name" value="Pkinase"/>
    <property type="match status" value="2"/>
</dbReference>
<dbReference type="InterPro" id="IPR017441">
    <property type="entry name" value="Protein_kinase_ATP_BS"/>
</dbReference>
<evidence type="ECO:0000256" key="1">
    <source>
        <dbReference type="ARBA" id="ARBA00012513"/>
    </source>
</evidence>
<dbReference type="PROSITE" id="PS50011">
    <property type="entry name" value="PROTEIN_KINASE_DOM"/>
    <property type="match status" value="1"/>
</dbReference>
<dbReference type="InterPro" id="IPR008271">
    <property type="entry name" value="Ser/Thr_kinase_AS"/>
</dbReference>
<dbReference type="EMBL" id="JBCLYO010000015">
    <property type="protein sequence ID" value="KAL0082626.1"/>
    <property type="molecule type" value="Genomic_DNA"/>
</dbReference>
<reference evidence="7 8" key="1">
    <citation type="submission" date="2024-04" db="EMBL/GenBank/DDBJ databases">
        <title>Symmetric and asymmetric DNA N6-adenine methylation regulates different biological responses in Mucorales.</title>
        <authorList>
            <consortium name="Lawrence Berkeley National Laboratory"/>
            <person name="Lax C."/>
            <person name="Mondo S.J."/>
            <person name="Osorio-Concepcion M."/>
            <person name="Muszewska A."/>
            <person name="Corrochano-Luque M."/>
            <person name="Gutierrez G."/>
            <person name="Riley R."/>
            <person name="Lipzen A."/>
            <person name="Guo J."/>
            <person name="Hundley H."/>
            <person name="Amirebrahimi M."/>
            <person name="Ng V."/>
            <person name="Lorenzo-Gutierrez D."/>
            <person name="Binder U."/>
            <person name="Yang J."/>
            <person name="Song Y."/>
            <person name="Canovas D."/>
            <person name="Navarro E."/>
            <person name="Freitag M."/>
            <person name="Gabaldon T."/>
            <person name="Grigoriev I.V."/>
            <person name="Corrochano L.M."/>
            <person name="Nicolas F.E."/>
            <person name="Garre V."/>
        </authorList>
    </citation>
    <scope>NUCLEOTIDE SEQUENCE [LARGE SCALE GENOMIC DNA]</scope>
    <source>
        <strain evidence="7 8">L51</strain>
    </source>
</reference>
<feature type="binding site" evidence="4">
    <location>
        <position position="117"/>
    </location>
    <ligand>
        <name>ATP</name>
        <dbReference type="ChEBI" id="CHEBI:30616"/>
    </ligand>
</feature>
<dbReference type="InterPro" id="IPR000719">
    <property type="entry name" value="Prot_kinase_dom"/>
</dbReference>
<dbReference type="PANTHER" id="PTHR48012">
    <property type="entry name" value="STERILE20-LIKE KINASE, ISOFORM B-RELATED"/>
    <property type="match status" value="1"/>
</dbReference>
<dbReference type="PROSITE" id="PS00107">
    <property type="entry name" value="PROTEIN_KINASE_ATP"/>
    <property type="match status" value="1"/>
</dbReference>
<feature type="region of interest" description="Disordered" evidence="5">
    <location>
        <begin position="1"/>
        <end position="58"/>
    </location>
</feature>
<protein>
    <recommendedName>
        <fullName evidence="1">non-specific serine/threonine protein kinase</fullName>
        <ecNumber evidence="1">2.7.11.1</ecNumber>
    </recommendedName>
</protein>
<evidence type="ECO:0000313" key="8">
    <source>
        <dbReference type="Proteomes" id="UP001448207"/>
    </source>
</evidence>
<proteinExistence type="predicted"/>
<gene>
    <name evidence="7" type="ORF">J3Q64DRAFT_1661996</name>
</gene>
<keyword evidence="8" id="KW-1185">Reference proteome</keyword>
<evidence type="ECO:0000256" key="2">
    <source>
        <dbReference type="ARBA" id="ARBA00022741"/>
    </source>
</evidence>
<feature type="domain" description="Protein kinase" evidence="6">
    <location>
        <begin position="88"/>
        <end position="431"/>
    </location>
</feature>
<sequence>MSTLSKRDSEPELPRRQTSINRMLSSAMRHRRHKRASTDASPPTAEIKPLSRHRSLSDKVSRLTASIWPGQQRSLDKPSSYSTSSTDYDLVRKIGSGATAKVYAAVHVPTGSLVAVKTILLESFDRLEDGEPSRLERLRKEIQIMTLCRHPHILPVHQSFVSCSILHIVMPIMSAGSCHSLLARNNHYGLEETVVGCIIHQAALGLEYLHSNGLVHRDLKSANLLIDHTTGIVKLADFGVSDSLVNPDALLDFDGVSSESESFLQAPCRAIDSLQLRPSFSSLPGYQQDTTTIPDLQISPCSDTISFKSISQEQTPSLLVTEAKKASRRSFVGTPCWMAPEILMNRAYDTKVDIWSLGMTAIELASGRPSGWHLDPLKIFSSIINEPPPTLESSGCKYQTSTAFQDFIRLCLIKDPFERISIQDALSHPFLRKAQGPQFLARYLSRRPDMDNTGLWKSPKTHLDPAHMVAGSHQENSGSLLDWDFSTRISLVDQRKCTKEVTIDDHALSQFSAGMELLQTPFVRLKVYRSTSDILETGAGTCLSDPTSY</sequence>
<dbReference type="PANTHER" id="PTHR48012:SF16">
    <property type="entry name" value="NON-SPECIFIC SERINE_THREONINE PROTEIN KINASE"/>
    <property type="match status" value="1"/>
</dbReference>
<dbReference type="EC" id="2.7.11.1" evidence="1"/>
<keyword evidence="2 4" id="KW-0547">Nucleotide-binding</keyword>
<evidence type="ECO:0000256" key="4">
    <source>
        <dbReference type="PROSITE-ProRule" id="PRU10141"/>
    </source>
</evidence>
<dbReference type="Gene3D" id="1.10.510.10">
    <property type="entry name" value="Transferase(Phosphotransferase) domain 1"/>
    <property type="match status" value="1"/>
</dbReference>
<dbReference type="Gene3D" id="3.30.200.20">
    <property type="entry name" value="Phosphorylase Kinase, domain 1"/>
    <property type="match status" value="1"/>
</dbReference>
<dbReference type="SMART" id="SM00220">
    <property type="entry name" value="S_TKc"/>
    <property type="match status" value="1"/>
</dbReference>
<evidence type="ECO:0000259" key="6">
    <source>
        <dbReference type="PROSITE" id="PS50011"/>
    </source>
</evidence>
<evidence type="ECO:0000256" key="5">
    <source>
        <dbReference type="SAM" id="MobiDB-lite"/>
    </source>
</evidence>
<evidence type="ECO:0000256" key="3">
    <source>
        <dbReference type="ARBA" id="ARBA00022840"/>
    </source>
</evidence>
<feature type="compositionally biased region" description="Basic and acidic residues" evidence="5">
    <location>
        <begin position="1"/>
        <end position="15"/>
    </location>
</feature>
<dbReference type="Proteomes" id="UP001448207">
    <property type="component" value="Unassembled WGS sequence"/>
</dbReference>
<accession>A0ABR3AV31</accession>
<organism evidence="7 8">
    <name type="scientific">Phycomyces blakesleeanus</name>
    <dbReference type="NCBI Taxonomy" id="4837"/>
    <lineage>
        <taxon>Eukaryota</taxon>
        <taxon>Fungi</taxon>
        <taxon>Fungi incertae sedis</taxon>
        <taxon>Mucoromycota</taxon>
        <taxon>Mucoromycotina</taxon>
        <taxon>Mucoromycetes</taxon>
        <taxon>Mucorales</taxon>
        <taxon>Phycomycetaceae</taxon>
        <taxon>Phycomyces</taxon>
    </lineage>
</organism>
<dbReference type="InterPro" id="IPR050629">
    <property type="entry name" value="STE20/SPS1-PAK"/>
</dbReference>